<organism evidence="1 2">
    <name type="scientific">Bacillus carboniphilus</name>
    <dbReference type="NCBI Taxonomy" id="86663"/>
    <lineage>
        <taxon>Bacteria</taxon>
        <taxon>Bacillati</taxon>
        <taxon>Bacillota</taxon>
        <taxon>Bacilli</taxon>
        <taxon>Bacillales</taxon>
        <taxon>Bacillaceae</taxon>
        <taxon>Bacillus</taxon>
    </lineage>
</organism>
<accession>A0ABY9JRU0</accession>
<evidence type="ECO:0000313" key="1">
    <source>
        <dbReference type="EMBL" id="WLR41453.1"/>
    </source>
</evidence>
<protein>
    <submittedName>
        <fullName evidence="1">Uncharacterized protein</fullName>
    </submittedName>
</protein>
<sequence>MHVMASGYSGGTISVNPQELEDLANRLVTVITNIENDSNDLKDQLEGLKNSVPYEYRRCFYGVGHPGGTANSLLEILDDMDDALRRTASKMEEEDDKLSKLLKLHDQYGTLTALGALAGKQSLYYLTKLSSFSKAADGTYSFKHAKVLKDLAEVVDGSDKRRIFQWLLDSKYLLKKEFRDAPFSDLVHKRFSTYLPDELVNFTNSTNLLRDNILLKSVSSSQVKEFLKNGTKFGKANAVSTVLLTGASETFGMTLSIADNYAKYGDNIDVLKRENAKAVGKRSQ</sequence>
<evidence type="ECO:0000313" key="2">
    <source>
        <dbReference type="Proteomes" id="UP001197974"/>
    </source>
</evidence>
<name>A0ABY9JRU0_9BACI</name>
<proteinExistence type="predicted"/>
<reference evidence="1 2" key="1">
    <citation type="submission" date="2023-06" db="EMBL/GenBank/DDBJ databases">
        <title>Five Gram-positive bacteria isolated from mangrove sediments in Shenzhen, Guangdong, China.</title>
        <authorList>
            <person name="Yu S."/>
            <person name="Zheng W."/>
            <person name="Huang Y."/>
        </authorList>
    </citation>
    <scope>NUCLEOTIDE SEQUENCE [LARGE SCALE GENOMIC DNA]</scope>
    <source>
        <strain evidence="1 2">SaN35-3</strain>
    </source>
</reference>
<dbReference type="EMBL" id="CP129013">
    <property type="protein sequence ID" value="WLR41453.1"/>
    <property type="molecule type" value="Genomic_DNA"/>
</dbReference>
<gene>
    <name evidence="1" type="ORF">LC087_11145</name>
</gene>
<keyword evidence="2" id="KW-1185">Reference proteome</keyword>
<dbReference type="Proteomes" id="UP001197974">
    <property type="component" value="Chromosome"/>
</dbReference>
<dbReference type="RefSeq" id="WP_306019567.1">
    <property type="nucleotide sequence ID" value="NZ_CP129013.1"/>
</dbReference>